<feature type="domain" description="Retrotransposon gag" evidence="1">
    <location>
        <begin position="94"/>
        <end position="156"/>
    </location>
</feature>
<sequence length="190" mass="21710">MSELCNVDPSQDPTSPYYLHASENPFLVIVPNVLEGTNYHQWSRSVRMSLVSKNKLGFVDGTIEAPGHTNSLYSTWERANIMVVSWLLRSLSPTIAQSVIWMETASHIWNELKERFSQGDMLRIADLQDLISSFKQGELTVTNYFTELKILWDELEVFRPLPTCSCAIKCSCNVMTNFSKYKTECTENIV</sequence>
<dbReference type="EMBL" id="KQ486003">
    <property type="protein sequence ID" value="KYP31433.1"/>
    <property type="molecule type" value="Genomic_DNA"/>
</dbReference>
<dbReference type="Pfam" id="PF03732">
    <property type="entry name" value="Retrotrans_gag"/>
    <property type="match status" value="1"/>
</dbReference>
<evidence type="ECO:0000313" key="4">
    <source>
        <dbReference type="Proteomes" id="UP000075243"/>
    </source>
</evidence>
<dbReference type="Proteomes" id="UP000075243">
    <property type="component" value="Unassembled WGS sequence"/>
</dbReference>
<protein>
    <recommendedName>
        <fullName evidence="5">Retrotransposon Copia-like N-terminal domain-containing protein</fullName>
    </recommendedName>
</protein>
<name>A0A151QMB6_CAJCA</name>
<evidence type="ECO:0000313" key="3">
    <source>
        <dbReference type="EMBL" id="KYP31433.1"/>
    </source>
</evidence>
<evidence type="ECO:0000259" key="1">
    <source>
        <dbReference type="Pfam" id="PF03732"/>
    </source>
</evidence>
<dbReference type="Pfam" id="PF14244">
    <property type="entry name" value="Retrotran_gag_3"/>
    <property type="match status" value="1"/>
</dbReference>
<reference evidence="3" key="1">
    <citation type="journal article" date="2012" name="Nat. Biotechnol.">
        <title>Draft genome sequence of pigeonpea (Cajanus cajan), an orphan legume crop of resource-poor farmers.</title>
        <authorList>
            <person name="Varshney R.K."/>
            <person name="Chen W."/>
            <person name="Li Y."/>
            <person name="Bharti A.K."/>
            <person name="Saxena R.K."/>
            <person name="Schlueter J.A."/>
            <person name="Donoghue M.T."/>
            <person name="Azam S."/>
            <person name="Fan G."/>
            <person name="Whaley A.M."/>
            <person name="Farmer A.D."/>
            <person name="Sheridan J."/>
            <person name="Iwata A."/>
            <person name="Tuteja R."/>
            <person name="Penmetsa R.V."/>
            <person name="Wu W."/>
            <person name="Upadhyaya H.D."/>
            <person name="Yang S.P."/>
            <person name="Shah T."/>
            <person name="Saxena K.B."/>
            <person name="Michael T."/>
            <person name="McCombie W.R."/>
            <person name="Yang B."/>
            <person name="Zhang G."/>
            <person name="Yang H."/>
            <person name="Wang J."/>
            <person name="Spillane C."/>
            <person name="Cook D.R."/>
            <person name="May G.D."/>
            <person name="Xu X."/>
            <person name="Jackson S.A."/>
        </authorList>
    </citation>
    <scope>NUCLEOTIDE SEQUENCE [LARGE SCALE GENOMIC DNA]</scope>
</reference>
<dbReference type="InterPro" id="IPR005162">
    <property type="entry name" value="Retrotrans_gag_dom"/>
</dbReference>
<dbReference type="InterPro" id="IPR029472">
    <property type="entry name" value="Copia-like_N"/>
</dbReference>
<keyword evidence="4" id="KW-1185">Reference proteome</keyword>
<evidence type="ECO:0000259" key="2">
    <source>
        <dbReference type="Pfam" id="PF14244"/>
    </source>
</evidence>
<dbReference type="PANTHER" id="PTHR37610">
    <property type="entry name" value="CCHC-TYPE DOMAIN-CONTAINING PROTEIN"/>
    <property type="match status" value="1"/>
</dbReference>
<accession>A0A151QMB6</accession>
<proteinExistence type="predicted"/>
<feature type="domain" description="Retrotransposon Copia-like N-terminal" evidence="2">
    <location>
        <begin position="20"/>
        <end position="66"/>
    </location>
</feature>
<dbReference type="AlphaFoldDB" id="A0A151QMB6"/>
<dbReference type="Gramene" id="C.cajan_46439.t">
    <property type="protein sequence ID" value="C.cajan_46439.t.cds1"/>
    <property type="gene ID" value="C.cajan_46439"/>
</dbReference>
<organism evidence="3 4">
    <name type="scientific">Cajanus cajan</name>
    <name type="common">Pigeon pea</name>
    <name type="synonym">Cajanus indicus</name>
    <dbReference type="NCBI Taxonomy" id="3821"/>
    <lineage>
        <taxon>Eukaryota</taxon>
        <taxon>Viridiplantae</taxon>
        <taxon>Streptophyta</taxon>
        <taxon>Embryophyta</taxon>
        <taxon>Tracheophyta</taxon>
        <taxon>Spermatophyta</taxon>
        <taxon>Magnoliopsida</taxon>
        <taxon>eudicotyledons</taxon>
        <taxon>Gunneridae</taxon>
        <taxon>Pentapetalae</taxon>
        <taxon>rosids</taxon>
        <taxon>fabids</taxon>
        <taxon>Fabales</taxon>
        <taxon>Fabaceae</taxon>
        <taxon>Papilionoideae</taxon>
        <taxon>50 kb inversion clade</taxon>
        <taxon>NPAAA clade</taxon>
        <taxon>indigoferoid/millettioid clade</taxon>
        <taxon>Phaseoleae</taxon>
        <taxon>Cajanus</taxon>
    </lineage>
</organism>
<gene>
    <name evidence="3" type="ORF">KK1_048262</name>
</gene>
<dbReference type="PANTHER" id="PTHR37610:SF55">
    <property type="entry name" value="RETROTRANSPOSON COPIA-LIKE N-TERMINAL DOMAIN-CONTAINING PROTEIN"/>
    <property type="match status" value="1"/>
</dbReference>
<dbReference type="OMA" id="ECTENIV"/>
<evidence type="ECO:0008006" key="5">
    <source>
        <dbReference type="Google" id="ProtNLM"/>
    </source>
</evidence>